<evidence type="ECO:0000313" key="4">
    <source>
        <dbReference type="Ensembl" id="ENSOGAP00000017598.1"/>
    </source>
</evidence>
<dbReference type="GO" id="GO:0004888">
    <property type="term" value="F:transmembrane signaling receptor activity"/>
    <property type="evidence" value="ECO:0007669"/>
    <property type="project" value="InterPro"/>
</dbReference>
<dbReference type="FunCoup" id="H0XNA7">
    <property type="interactions" value="183"/>
</dbReference>
<dbReference type="GO" id="GO:0032760">
    <property type="term" value="P:positive regulation of tumor necrosis factor production"/>
    <property type="evidence" value="ECO:0007669"/>
    <property type="project" value="Ensembl"/>
</dbReference>
<dbReference type="InterPro" id="IPR038829">
    <property type="entry name" value="Leukosialin"/>
</dbReference>
<reference evidence="4" key="3">
    <citation type="submission" date="2025-09" db="UniProtKB">
        <authorList>
            <consortium name="Ensembl"/>
        </authorList>
    </citation>
    <scope>IDENTIFICATION</scope>
</reference>
<dbReference type="OMA" id="FKMSSMP"/>
<dbReference type="Proteomes" id="UP000005225">
    <property type="component" value="Unassembled WGS sequence"/>
</dbReference>
<feature type="chain" id="PRO_5003545915" evidence="3">
    <location>
        <begin position="19"/>
        <end position="392"/>
    </location>
</feature>
<dbReference type="PANTHER" id="PTHR35265:SF1">
    <property type="entry name" value="LEUKOSIALIN"/>
    <property type="match status" value="1"/>
</dbReference>
<dbReference type="GO" id="GO:0030544">
    <property type="term" value="F:Hsp70 protein binding"/>
    <property type="evidence" value="ECO:0007669"/>
    <property type="project" value="Ensembl"/>
</dbReference>
<proteinExistence type="predicted"/>
<dbReference type="GO" id="GO:0009897">
    <property type="term" value="C:external side of plasma membrane"/>
    <property type="evidence" value="ECO:0007669"/>
    <property type="project" value="TreeGrafter"/>
</dbReference>
<dbReference type="GO" id="GO:2000404">
    <property type="term" value="P:regulation of T cell migration"/>
    <property type="evidence" value="ECO:0007669"/>
    <property type="project" value="InterPro"/>
</dbReference>
<keyword evidence="2" id="KW-1133">Transmembrane helix</keyword>
<dbReference type="GeneTree" id="ENSGT00390000017626"/>
<feature type="compositionally biased region" description="Polar residues" evidence="1">
    <location>
        <begin position="192"/>
        <end position="207"/>
    </location>
</feature>
<feature type="compositionally biased region" description="Polar residues" evidence="1">
    <location>
        <begin position="157"/>
        <end position="167"/>
    </location>
</feature>
<organism evidence="4 5">
    <name type="scientific">Otolemur garnettii</name>
    <name type="common">Small-eared galago</name>
    <name type="synonym">Garnett's greater bushbaby</name>
    <dbReference type="NCBI Taxonomy" id="30611"/>
    <lineage>
        <taxon>Eukaryota</taxon>
        <taxon>Metazoa</taxon>
        <taxon>Chordata</taxon>
        <taxon>Craniata</taxon>
        <taxon>Vertebrata</taxon>
        <taxon>Euteleostomi</taxon>
        <taxon>Mammalia</taxon>
        <taxon>Eutheria</taxon>
        <taxon>Euarchontoglires</taxon>
        <taxon>Primates</taxon>
        <taxon>Strepsirrhini</taxon>
        <taxon>Lorisiformes</taxon>
        <taxon>Galagidae</taxon>
        <taxon>Otolemur</taxon>
    </lineage>
</organism>
<dbReference type="GO" id="GO:0002296">
    <property type="term" value="P:T-helper 1 cell lineage commitment"/>
    <property type="evidence" value="ECO:0007669"/>
    <property type="project" value="Ensembl"/>
</dbReference>
<accession>H0XNA7</accession>
<dbReference type="GO" id="GO:0042742">
    <property type="term" value="P:defense response to bacterium"/>
    <property type="evidence" value="ECO:0007669"/>
    <property type="project" value="Ensembl"/>
</dbReference>
<dbReference type="GO" id="GO:0007166">
    <property type="term" value="P:cell surface receptor signaling pathway"/>
    <property type="evidence" value="ECO:0007669"/>
    <property type="project" value="TreeGrafter"/>
</dbReference>
<dbReference type="HOGENOM" id="CLU_038831_0_1_1"/>
<dbReference type="PANTHER" id="PTHR35265">
    <property type="entry name" value="LEUKOSIALIN"/>
    <property type="match status" value="1"/>
</dbReference>
<reference evidence="4" key="2">
    <citation type="submission" date="2025-08" db="UniProtKB">
        <authorList>
            <consortium name="Ensembl"/>
        </authorList>
    </citation>
    <scope>IDENTIFICATION</scope>
</reference>
<name>H0XNA7_OTOGA</name>
<dbReference type="STRING" id="30611.ENSOGAP00000017598"/>
<sequence>MALLLLFWALVGSPEALGSQTALPPVTLSPGGTFASSALNNYEAFTSEKDSNIGSTGGPISNPPSTPFMTNELSSLGTSIDEERPTQTVSLENSSVLLETLTVASDPAVSTVSHTVTGGIMTTDSLDTSHGASGPPVTMATNPLETSHGASGPPVTMATNPLETSHGASGPHVTMATSSLETSHGASGPPVTMTTNPLETSHGTSGPTISMTTSSVETSHGAGVKISTVITPIIRPSPNPDERSNKMLLVAVLVALLVVIILIVLLLLWRQRQKQRTGALTLNRDGKRNGVVDAWAGPAQVSDEGTVAVTMGGPGDDKGSGVPNGEGSGQRPTLTTFFGRRKSRQDSVALEELKSEPGPSLKGEKEPLMGSEERALEAPFSDGSEAGDGAAL</sequence>
<keyword evidence="2" id="KW-0812">Transmembrane</keyword>
<feature type="signal peptide" evidence="3">
    <location>
        <begin position="1"/>
        <end position="18"/>
    </location>
</feature>
<feature type="compositionally biased region" description="Polar residues" evidence="1">
    <location>
        <begin position="175"/>
        <end position="185"/>
    </location>
</feature>
<dbReference type="EMBL" id="AAQR03123175">
    <property type="status" value="NOT_ANNOTATED_CDS"/>
    <property type="molecule type" value="Genomic_DNA"/>
</dbReference>
<dbReference type="GO" id="GO:0050776">
    <property type="term" value="P:regulation of immune response"/>
    <property type="evidence" value="ECO:0007669"/>
    <property type="project" value="TreeGrafter"/>
</dbReference>
<evidence type="ECO:0000313" key="5">
    <source>
        <dbReference type="Proteomes" id="UP000005225"/>
    </source>
</evidence>
<keyword evidence="5" id="KW-1185">Reference proteome</keyword>
<dbReference type="GO" id="GO:0005615">
    <property type="term" value="C:extracellular space"/>
    <property type="evidence" value="ECO:0007669"/>
    <property type="project" value="Ensembl"/>
</dbReference>
<feature type="compositionally biased region" description="Basic and acidic residues" evidence="1">
    <location>
        <begin position="362"/>
        <end position="376"/>
    </location>
</feature>
<dbReference type="eggNOG" id="ENOG502SBHY">
    <property type="taxonomic scope" value="Eukaryota"/>
</dbReference>
<feature type="region of interest" description="Disordered" evidence="1">
    <location>
        <begin position="144"/>
        <end position="207"/>
    </location>
</feature>
<protein>
    <submittedName>
        <fullName evidence="4">Sialophorin</fullName>
    </submittedName>
</protein>
<evidence type="ECO:0000256" key="2">
    <source>
        <dbReference type="SAM" id="Phobius"/>
    </source>
</evidence>
<keyword evidence="3" id="KW-0732">Signal</keyword>
<keyword evidence="2" id="KW-0472">Membrane</keyword>
<reference evidence="5" key="1">
    <citation type="submission" date="2011-03" db="EMBL/GenBank/DDBJ databases">
        <title>Version 3 of the genome sequence of Otolemur garnettii (Bushbaby).</title>
        <authorList>
            <consortium name="The Broad Institute Genome Sequencing Platform"/>
            <person name="Di Palma F."/>
            <person name="Johnson J."/>
            <person name="Lander E.S."/>
            <person name="Lindblad-Toh K."/>
            <person name="Jaffe D.B."/>
            <person name="Gnerre S."/>
            <person name="MacCallum I."/>
            <person name="Przybylski D."/>
            <person name="Ribeiro F.J."/>
            <person name="Burton J.N."/>
            <person name="Walker B.J."/>
            <person name="Sharpe T."/>
            <person name="Hall G."/>
        </authorList>
    </citation>
    <scope>NUCLEOTIDE SEQUENCE [LARGE SCALE GENOMIC DNA]</scope>
</reference>
<dbReference type="InParanoid" id="H0XNA7"/>
<dbReference type="GO" id="GO:0050863">
    <property type="term" value="P:regulation of T cell activation"/>
    <property type="evidence" value="ECO:0007669"/>
    <property type="project" value="InterPro"/>
</dbReference>
<feature type="transmembrane region" description="Helical" evidence="2">
    <location>
        <begin position="247"/>
        <end position="269"/>
    </location>
</feature>
<dbReference type="Ensembl" id="ENSOGAT00000030020.1">
    <property type="protein sequence ID" value="ENSOGAP00000017598.1"/>
    <property type="gene ID" value="ENSOGAG00000027322.1"/>
</dbReference>
<feature type="region of interest" description="Disordered" evidence="1">
    <location>
        <begin position="312"/>
        <end position="392"/>
    </location>
</feature>
<dbReference type="AlphaFoldDB" id="H0XNA7"/>
<evidence type="ECO:0000256" key="3">
    <source>
        <dbReference type="SAM" id="SignalP"/>
    </source>
</evidence>
<evidence type="ECO:0000256" key="1">
    <source>
        <dbReference type="SAM" id="MobiDB-lite"/>
    </source>
</evidence>